<accession>A0A0M3HXM6</accession>
<keyword evidence="2" id="KW-0507">mRNA processing</keyword>
<evidence type="ECO:0000259" key="10">
    <source>
        <dbReference type="PROSITE" id="PS50102"/>
    </source>
</evidence>
<reference evidence="12" key="1">
    <citation type="submission" date="2017-02" db="UniProtKB">
        <authorList>
            <consortium name="WormBaseParasite"/>
        </authorList>
    </citation>
    <scope>IDENTIFICATION</scope>
</reference>
<dbReference type="GO" id="GO:0003723">
    <property type="term" value="F:RNA binding"/>
    <property type="evidence" value="ECO:0007669"/>
    <property type="project" value="UniProtKB-UniRule"/>
</dbReference>
<keyword evidence="3" id="KW-0677">Repeat</keyword>
<evidence type="ECO:0000256" key="2">
    <source>
        <dbReference type="ARBA" id="ARBA00022664"/>
    </source>
</evidence>
<evidence type="ECO:0000256" key="6">
    <source>
        <dbReference type="ARBA" id="ARBA00023187"/>
    </source>
</evidence>
<dbReference type="GO" id="GO:0010468">
    <property type="term" value="P:regulation of gene expression"/>
    <property type="evidence" value="ECO:0007669"/>
    <property type="project" value="TreeGrafter"/>
</dbReference>
<keyword evidence="11" id="KW-1185">Reference proteome</keyword>
<dbReference type="Proteomes" id="UP000036681">
    <property type="component" value="Unplaced"/>
</dbReference>
<dbReference type="SUPFAM" id="SSF54928">
    <property type="entry name" value="RNA-binding domain, RBD"/>
    <property type="match status" value="3"/>
</dbReference>
<evidence type="ECO:0000256" key="8">
    <source>
        <dbReference type="PROSITE-ProRule" id="PRU00176"/>
    </source>
</evidence>
<dbReference type="CDD" id="cd19609">
    <property type="entry name" value="NTD_TDP-43"/>
    <property type="match status" value="1"/>
</dbReference>
<evidence type="ECO:0000256" key="7">
    <source>
        <dbReference type="ARBA" id="ARBA00023242"/>
    </source>
</evidence>
<feature type="region of interest" description="Disordered" evidence="9">
    <location>
        <begin position="477"/>
        <end position="513"/>
    </location>
</feature>
<dbReference type="PANTHER" id="PTHR48033:SF9">
    <property type="entry name" value="TAR DNA-BINDING PROTEIN 43"/>
    <property type="match status" value="1"/>
</dbReference>
<sequence>MIEGFTEYSGLSSYSELFRLVEVYLKVPDDFDGYVSVAGSEGEGATVLEVPVDEDGALRLATLEHSFPNAIGLKFKNETNGVYRTLALVVLSVVLSADNLCQTLQAGRKSHFSVNDESRTILQPKGGWGTRRYVAIFRPEAPPVKALKRPACPEEAISEKRNALDESQSGERHLRAPVDLVVLNIDFGTTKDSLVKYFEKFGKVEFAEDYKEQVDGFVSLIAVFLVVTGRMGVKFDGATVAGENAFYVIKTERATGKSKGYGFIKMSTLEEQQKVLETGHFIDGRVVEVRIPLRTCDPDAKKARPDLLSTKVYVGRVPDEFTVQDLFKYFSEKVREMSPHARVDRVIIPTPRRGFAFITFNDANVTKRFIEMQDVVIGGVSMAISYPAPRKETEDFDMNANDYYSGGFTPGMPGAYHSFPSDSYGGGHGSALNMLSPMGAPPRPYGYHPQSGMGMPPYASRPPNNYGMRARAPGGMYPAGGRMQSGYGARPSGAARSQGSYGQPPKGLGNLDY</sequence>
<keyword evidence="4" id="KW-0805">Transcription regulation</keyword>
<dbReference type="WBParaSite" id="ALUE_0000810801-mRNA-1">
    <property type="protein sequence ID" value="ALUE_0000810801-mRNA-1"/>
    <property type="gene ID" value="ALUE_0000810801"/>
</dbReference>
<dbReference type="InterPro" id="IPR000504">
    <property type="entry name" value="RRM_dom"/>
</dbReference>
<keyword evidence="5" id="KW-0804">Transcription</keyword>
<evidence type="ECO:0000313" key="12">
    <source>
        <dbReference type="WBParaSite" id="ALUE_0000810801-mRNA-1"/>
    </source>
</evidence>
<dbReference type="InterPro" id="IPR012677">
    <property type="entry name" value="Nucleotide-bd_a/b_plait_sf"/>
</dbReference>
<dbReference type="SMART" id="SM00360">
    <property type="entry name" value="RRM"/>
    <property type="match status" value="2"/>
</dbReference>
<keyword evidence="8" id="KW-0694">RNA-binding</keyword>
<dbReference type="GO" id="GO:0000785">
    <property type="term" value="C:chromatin"/>
    <property type="evidence" value="ECO:0007669"/>
    <property type="project" value="TreeGrafter"/>
</dbReference>
<name>A0A0M3HXM6_ASCLU</name>
<evidence type="ECO:0000256" key="9">
    <source>
        <dbReference type="SAM" id="MobiDB-lite"/>
    </source>
</evidence>
<dbReference type="GO" id="GO:0005654">
    <property type="term" value="C:nucleoplasm"/>
    <property type="evidence" value="ECO:0007669"/>
    <property type="project" value="TreeGrafter"/>
</dbReference>
<dbReference type="InterPro" id="IPR041105">
    <property type="entry name" value="TDP-43_N"/>
</dbReference>
<evidence type="ECO:0000256" key="5">
    <source>
        <dbReference type="ARBA" id="ARBA00023163"/>
    </source>
</evidence>
<dbReference type="Gene3D" id="3.30.70.330">
    <property type="match status" value="2"/>
</dbReference>
<dbReference type="GO" id="GO:0008380">
    <property type="term" value="P:RNA splicing"/>
    <property type="evidence" value="ECO:0007669"/>
    <property type="project" value="UniProtKB-KW"/>
</dbReference>
<protein>
    <submittedName>
        <fullName evidence="12">RRM domain-containing protein</fullName>
    </submittedName>
</protein>
<organism evidence="11 12">
    <name type="scientific">Ascaris lumbricoides</name>
    <name type="common">Giant roundworm</name>
    <dbReference type="NCBI Taxonomy" id="6252"/>
    <lineage>
        <taxon>Eukaryota</taxon>
        <taxon>Metazoa</taxon>
        <taxon>Ecdysozoa</taxon>
        <taxon>Nematoda</taxon>
        <taxon>Chromadorea</taxon>
        <taxon>Rhabditida</taxon>
        <taxon>Spirurina</taxon>
        <taxon>Ascaridomorpha</taxon>
        <taxon>Ascaridoidea</taxon>
        <taxon>Ascarididae</taxon>
        <taxon>Ascaris</taxon>
    </lineage>
</organism>
<feature type="domain" description="RRM" evidence="10">
    <location>
        <begin position="310"/>
        <end position="389"/>
    </location>
</feature>
<feature type="domain" description="RRM" evidence="10">
    <location>
        <begin position="178"/>
        <end position="294"/>
    </location>
</feature>
<dbReference type="GO" id="GO:0006397">
    <property type="term" value="P:mRNA processing"/>
    <property type="evidence" value="ECO:0007669"/>
    <property type="project" value="UniProtKB-KW"/>
</dbReference>
<dbReference type="AlphaFoldDB" id="A0A0M3HXM6"/>
<evidence type="ECO:0000313" key="11">
    <source>
        <dbReference type="Proteomes" id="UP000036681"/>
    </source>
</evidence>
<evidence type="ECO:0000256" key="1">
    <source>
        <dbReference type="ARBA" id="ARBA00004123"/>
    </source>
</evidence>
<dbReference type="PANTHER" id="PTHR48033">
    <property type="entry name" value="RNA-BINDING (RRM/RBD/RNP MOTIFS) FAMILY PROTEIN"/>
    <property type="match status" value="1"/>
</dbReference>
<keyword evidence="7" id="KW-0539">Nucleus</keyword>
<evidence type="ECO:0000256" key="3">
    <source>
        <dbReference type="ARBA" id="ARBA00022737"/>
    </source>
</evidence>
<dbReference type="InterPro" id="IPR035979">
    <property type="entry name" value="RBD_domain_sf"/>
</dbReference>
<dbReference type="Pfam" id="PF18694">
    <property type="entry name" value="TDP-43_N"/>
    <property type="match status" value="1"/>
</dbReference>
<dbReference type="PROSITE" id="PS50102">
    <property type="entry name" value="RRM"/>
    <property type="match status" value="2"/>
</dbReference>
<evidence type="ECO:0000256" key="4">
    <source>
        <dbReference type="ARBA" id="ARBA00023015"/>
    </source>
</evidence>
<proteinExistence type="predicted"/>
<comment type="subcellular location">
    <subcellularLocation>
        <location evidence="1">Nucleus</location>
    </subcellularLocation>
</comment>
<keyword evidence="6" id="KW-0508">mRNA splicing</keyword>